<dbReference type="KEGG" id="chu:CHU_0606"/>
<evidence type="ECO:0000313" key="2">
    <source>
        <dbReference type="Proteomes" id="UP000001822"/>
    </source>
</evidence>
<dbReference type="AlphaFoldDB" id="A0A6N4SNL8"/>
<dbReference type="InterPro" id="IPR029044">
    <property type="entry name" value="Nucleotide-diphossugar_trans"/>
</dbReference>
<proteinExistence type="predicted"/>
<protein>
    <submittedName>
        <fullName evidence="1">Uncharacterized protein</fullName>
    </submittedName>
</protein>
<gene>
    <name evidence="1" type="ordered locus">CHU_0606</name>
</gene>
<dbReference type="OrthoDB" id="850028at2"/>
<dbReference type="Gene3D" id="3.90.550.10">
    <property type="entry name" value="Spore Coat Polysaccharide Biosynthesis Protein SpsA, Chain A"/>
    <property type="match status" value="1"/>
</dbReference>
<organism evidence="1 2">
    <name type="scientific">Cytophaga hutchinsonii (strain ATCC 33406 / DSM 1761 / CIP 103989 / NBRC 15051 / NCIMB 9469 / D465)</name>
    <dbReference type="NCBI Taxonomy" id="269798"/>
    <lineage>
        <taxon>Bacteria</taxon>
        <taxon>Pseudomonadati</taxon>
        <taxon>Bacteroidota</taxon>
        <taxon>Cytophagia</taxon>
        <taxon>Cytophagales</taxon>
        <taxon>Cytophagaceae</taxon>
        <taxon>Cytophaga</taxon>
    </lineage>
</organism>
<keyword evidence="2" id="KW-1185">Reference proteome</keyword>
<sequence length="301" mass="35144">MNYLVYQSYGSKDILNECCYSILSLLKHGINKNETRIVIYTDQPEYFSFLPAATLEFVQMSADIIADYKGVHAFVHRLKIKILQDAVTRFQGTILYVDSDIYFLKSIEPLFASISKTNLLMCNNEGRIHTGGNRIFEKFSAFIKKNTDYLKQHHIPIPYDITMWNAGVIGFLSTEKELLEKVLYTNDTIYNKFQSHVVEQLSFSYQLQKQGTLNAATDYLYHYWNFKEFRIVLAEFFKYHLNRGSVEQMIQDIDSIRPDVLIKPKLEYETLPFLKKNIRKLGGKKNRWKFPAYTIGQAATI</sequence>
<dbReference type="Proteomes" id="UP000001822">
    <property type="component" value="Chromosome"/>
</dbReference>
<reference evidence="1 2" key="1">
    <citation type="journal article" date="2007" name="Appl. Environ. Microbiol.">
        <title>Genome sequence of the cellulolytic gliding bacterium Cytophaga hutchinsonii.</title>
        <authorList>
            <person name="Xie G."/>
            <person name="Bruce D.C."/>
            <person name="Challacombe J.F."/>
            <person name="Chertkov O."/>
            <person name="Detter J.C."/>
            <person name="Gilna P."/>
            <person name="Han C.S."/>
            <person name="Lucas S."/>
            <person name="Misra M."/>
            <person name="Myers G.L."/>
            <person name="Richardson P."/>
            <person name="Tapia R."/>
            <person name="Thayer N."/>
            <person name="Thompson L.S."/>
            <person name="Brettin T.S."/>
            <person name="Henrissat B."/>
            <person name="Wilson D.B."/>
            <person name="McBride M.J."/>
        </authorList>
    </citation>
    <scope>NUCLEOTIDE SEQUENCE [LARGE SCALE GENOMIC DNA]</scope>
    <source>
        <strain evidence="2">ATCC 33406 / DSM 1761 / CIP 103989 / NBRC 15051 / NCIMB 9469 / D465</strain>
    </source>
</reference>
<dbReference type="SUPFAM" id="SSF53448">
    <property type="entry name" value="Nucleotide-diphospho-sugar transferases"/>
    <property type="match status" value="1"/>
</dbReference>
<name>A0A6N4SNL8_CYTH3</name>
<accession>A0A6N4SNL8</accession>
<evidence type="ECO:0000313" key="1">
    <source>
        <dbReference type="EMBL" id="ABG57893.1"/>
    </source>
</evidence>
<dbReference type="EMBL" id="CP000383">
    <property type="protein sequence ID" value="ABG57893.1"/>
    <property type="molecule type" value="Genomic_DNA"/>
</dbReference>
<dbReference type="RefSeq" id="WP_011584009.1">
    <property type="nucleotide sequence ID" value="NC_008255.1"/>
</dbReference>